<dbReference type="Proteomes" id="UP000449969">
    <property type="component" value="Unassembled WGS sequence"/>
</dbReference>
<proteinExistence type="predicted"/>
<dbReference type="RefSeq" id="WP_157329983.1">
    <property type="nucleotide sequence ID" value="NZ_JANADL010000025.1"/>
</dbReference>
<sequence>MHASGEVPIVTATFKSVVEGVAPGEAEFRPFAMRWPDDEPVAGEWYLMNVLNIVDCFDFERMGKQRPAPLKHSITGEELTPLEAWLHERSAQHPQTPPVYVDPELVGGLQIWRPLQHSHSLFCTSELLKALKAAGVRRLHAARLGTRDDPIPVIDWEALGTPLLIKRPSL</sequence>
<feature type="domain" description="Immunity MXAN-0049 protein" evidence="1">
    <location>
        <begin position="9"/>
        <end position="137"/>
    </location>
</feature>
<evidence type="ECO:0000313" key="2">
    <source>
        <dbReference type="EMBL" id="MVT74063.1"/>
    </source>
</evidence>
<accession>A0A844T4L8</accession>
<name>A0A844T4L8_9BRAD</name>
<dbReference type="InterPro" id="IPR012433">
    <property type="entry name" value="Imm11"/>
</dbReference>
<protein>
    <recommendedName>
        <fullName evidence="1">Immunity MXAN-0049 protein domain-containing protein</fullName>
    </recommendedName>
</protein>
<dbReference type="OrthoDB" id="9754395at2"/>
<dbReference type="AlphaFoldDB" id="A0A844T4L8"/>
<gene>
    <name evidence="2" type="ORF">GPL20_13585</name>
</gene>
<evidence type="ECO:0000313" key="3">
    <source>
        <dbReference type="Proteomes" id="UP000449969"/>
    </source>
</evidence>
<organism evidence="2 3">
    <name type="scientific">Bradyrhizobium cajani</name>
    <dbReference type="NCBI Taxonomy" id="1928661"/>
    <lineage>
        <taxon>Bacteria</taxon>
        <taxon>Pseudomonadati</taxon>
        <taxon>Pseudomonadota</taxon>
        <taxon>Alphaproteobacteria</taxon>
        <taxon>Hyphomicrobiales</taxon>
        <taxon>Nitrobacteraceae</taxon>
        <taxon>Bradyrhizobium</taxon>
    </lineage>
</organism>
<dbReference type="Pfam" id="PF07791">
    <property type="entry name" value="Imm11"/>
    <property type="match status" value="1"/>
</dbReference>
<comment type="caution">
    <text evidence="2">The sequence shown here is derived from an EMBL/GenBank/DDBJ whole genome shotgun (WGS) entry which is preliminary data.</text>
</comment>
<reference evidence="2 3" key="1">
    <citation type="submission" date="2019-12" db="EMBL/GenBank/DDBJ databases">
        <title>Draft genome sequences Bradyrhizobium cajani AMBPC1010, Bradyrhizobium pachyrhizi AMBPC1040 and Bradyrhizobium yuanmingense ALSPC3051, three plant growth promoting strains isolated from nodules of Cajanus cajan L. in Dominican Republic.</title>
        <authorList>
            <person name="Flores-Felix J.D."/>
            <person name="Araujo J."/>
            <person name="Diaz-Alcantara C."/>
            <person name="Gonzalez-Andres F."/>
            <person name="Velazquez E."/>
        </authorList>
    </citation>
    <scope>NUCLEOTIDE SEQUENCE [LARGE SCALE GENOMIC DNA]</scope>
    <source>
        <strain evidence="2 3">1010</strain>
    </source>
</reference>
<keyword evidence="3" id="KW-1185">Reference proteome</keyword>
<evidence type="ECO:0000259" key="1">
    <source>
        <dbReference type="Pfam" id="PF07791"/>
    </source>
</evidence>
<dbReference type="EMBL" id="WQNE01000009">
    <property type="protein sequence ID" value="MVT74063.1"/>
    <property type="molecule type" value="Genomic_DNA"/>
</dbReference>